<keyword evidence="2" id="KW-1185">Reference proteome</keyword>
<comment type="caution">
    <text evidence="1">The sequence shown here is derived from an EMBL/GenBank/DDBJ whole genome shotgun (WGS) entry which is preliminary data.</text>
</comment>
<sequence length="817" mass="91532">MSRVRGGPGKRSRKHPNLVFQALPITIENTGKNRKEYPGDLEMTSKESKRRFSEEIPSHLSFKRPRTPTKLEPESSEATNTCGPKISAERKLPSIEIETNYCELPIAEACHVSVQISSSGSSLKLRRGDTNDSAGTLFSGGLLRLIKEYNVTLSGTVLAMEPQQVKKLKESKRSQSVSRGMRILLYGCFRDRDAIARLLSDHELFLQNPTAQEYDNRVQYWNPQYLVKPGAGMPSLDDNVMASMSLGQSEYPSQQLAEDQLCEIMRIFDSDSIYSGISNETREVKQSARLLTELKRHQLQALQMMVDRERRAGQEIDFASLWSKETNERGKSYRHIITGAIHAKAAPINGGVLADEMGLGKTLSALSLICNHLDQLAEGAAPSIQNAAKATLIIAPKSTIYEWQSQIERHIRPGAIHLQVYHGANRSMAEAEMKRADIVLTTYDTLRSDYVNARHVLSNYNWARIILDEAHRIRNRSSKLFEAVCSVPAQYRWCLTGTPIQNHLDDFGALMAFIRAPLLAQKRDFDRYIVKPILKRRTECFMPLRDLIMATCIRRTKASCILTLSLPRKQEFVNYVELNMKEREIYTFFQRRSYALAAEQEASPHAKSLKASDTLQLIGVLRLICNHAEGLLPDAALDAWEKKNSNALSWDALEANIKQCDFCSSGFGLGDAAESLGFVCQHKICSHCIAVAREDVDRRSPILCPVCSASVRESPSVESQDIRPKRTCSPSTKILALLENISLQGHLGEEAPIKCVVFSYWTRMLDLIQEVLVEIGAKFQRIDGSSSLPERRVAMHRFKGDNTVTIMLASIGAAGEG</sequence>
<evidence type="ECO:0000313" key="1">
    <source>
        <dbReference type="EMBL" id="KAJ2977646.1"/>
    </source>
</evidence>
<protein>
    <submittedName>
        <fullName evidence="1">Uncharacterized protein</fullName>
    </submittedName>
</protein>
<accession>A0ACC1NGB6</accession>
<dbReference type="Proteomes" id="UP001143910">
    <property type="component" value="Unassembled WGS sequence"/>
</dbReference>
<name>A0ACC1NGB6_9HYPO</name>
<organism evidence="1 2">
    <name type="scientific">Zarea fungicola</name>
    <dbReference type="NCBI Taxonomy" id="93591"/>
    <lineage>
        <taxon>Eukaryota</taxon>
        <taxon>Fungi</taxon>
        <taxon>Dikarya</taxon>
        <taxon>Ascomycota</taxon>
        <taxon>Pezizomycotina</taxon>
        <taxon>Sordariomycetes</taxon>
        <taxon>Hypocreomycetidae</taxon>
        <taxon>Hypocreales</taxon>
        <taxon>Cordycipitaceae</taxon>
        <taxon>Zarea</taxon>
    </lineage>
</organism>
<proteinExistence type="predicted"/>
<dbReference type="EMBL" id="JANJQO010000451">
    <property type="protein sequence ID" value="KAJ2977646.1"/>
    <property type="molecule type" value="Genomic_DNA"/>
</dbReference>
<evidence type="ECO:0000313" key="2">
    <source>
        <dbReference type="Proteomes" id="UP001143910"/>
    </source>
</evidence>
<reference evidence="1" key="1">
    <citation type="submission" date="2022-08" db="EMBL/GenBank/DDBJ databases">
        <title>Genome Sequence of Lecanicillium fungicola.</title>
        <authorList>
            <person name="Buettner E."/>
        </authorList>
    </citation>
    <scope>NUCLEOTIDE SEQUENCE</scope>
    <source>
        <strain evidence="1">Babe33</strain>
    </source>
</reference>
<gene>
    <name evidence="1" type="ORF">NQ176_g4254</name>
</gene>